<dbReference type="Proteomes" id="UP000425960">
    <property type="component" value="Chromosome"/>
</dbReference>
<organism evidence="3 4">
    <name type="scientific">Desulfosarcina ovata subsp. sediminis</name>
    <dbReference type="NCBI Taxonomy" id="885957"/>
    <lineage>
        <taxon>Bacteria</taxon>
        <taxon>Pseudomonadati</taxon>
        <taxon>Thermodesulfobacteriota</taxon>
        <taxon>Desulfobacteria</taxon>
        <taxon>Desulfobacterales</taxon>
        <taxon>Desulfosarcinaceae</taxon>
        <taxon>Desulfosarcina</taxon>
    </lineage>
</organism>
<dbReference type="InterPro" id="IPR046847">
    <property type="entry name" value="Xre-like_HTH"/>
</dbReference>
<dbReference type="InterPro" id="IPR024467">
    <property type="entry name" value="Xre/MbcA/ParS-like_toxin-bd"/>
</dbReference>
<protein>
    <submittedName>
        <fullName evidence="3">TIGR02293 family toxin-antitoxin system antitoxin component</fullName>
    </submittedName>
</protein>
<dbReference type="Pfam" id="PF20432">
    <property type="entry name" value="Xre-like-HTH"/>
    <property type="match status" value="1"/>
</dbReference>
<evidence type="ECO:0000259" key="2">
    <source>
        <dbReference type="Pfam" id="PF20432"/>
    </source>
</evidence>
<dbReference type="GO" id="GO:0003677">
    <property type="term" value="F:DNA binding"/>
    <property type="evidence" value="ECO:0007669"/>
    <property type="project" value="InterPro"/>
</dbReference>
<name>A0A5K7ZXS4_9BACT</name>
<dbReference type="Pfam" id="PF09722">
    <property type="entry name" value="Xre_MbcA_ParS_C"/>
    <property type="match status" value="1"/>
</dbReference>
<evidence type="ECO:0000259" key="1">
    <source>
        <dbReference type="Pfam" id="PF09722"/>
    </source>
</evidence>
<feature type="domain" description="Antitoxin Xre/MbcA/ParS-like toxin-binding" evidence="1">
    <location>
        <begin position="84"/>
        <end position="133"/>
    </location>
</feature>
<dbReference type="EMBL" id="AP021876">
    <property type="protein sequence ID" value="BBO84956.1"/>
    <property type="molecule type" value="Genomic_DNA"/>
</dbReference>
<feature type="domain" description="Antitoxin Xre-like helix-turn-helix" evidence="2">
    <location>
        <begin position="18"/>
        <end position="79"/>
    </location>
</feature>
<dbReference type="AlphaFoldDB" id="A0A5K7ZXS4"/>
<gene>
    <name evidence="3" type="ORF">DSCO28_55220</name>
</gene>
<evidence type="ECO:0000313" key="3">
    <source>
        <dbReference type="EMBL" id="BBO84956.1"/>
    </source>
</evidence>
<dbReference type="InterPro" id="IPR011979">
    <property type="entry name" value="Antitox_Xre"/>
</dbReference>
<sequence length="136" mass="15172">MEYQPNPALDIGTHSQSELIASIRAGFPLEVFKRTAKQLTMTEKQLAALTNITTSTLTRRKKEGRLTKDESEKLFRIIRVFNRAVDVFGATDSAVSWLTRPLPALAGVRPLDYIDTDIGTIEVENVLGRIEHGVFS</sequence>
<dbReference type="RefSeq" id="WP_173179867.1">
    <property type="nucleotide sequence ID" value="NZ_AP021876.1"/>
</dbReference>
<proteinExistence type="predicted"/>
<evidence type="ECO:0000313" key="4">
    <source>
        <dbReference type="Proteomes" id="UP000425960"/>
    </source>
</evidence>
<accession>A0A5K7ZXS4</accession>
<dbReference type="NCBIfam" id="TIGR02293">
    <property type="entry name" value="TAS_TIGR02293"/>
    <property type="match status" value="1"/>
</dbReference>
<dbReference type="KEGG" id="dov:DSCO28_55220"/>
<reference evidence="3 4" key="1">
    <citation type="submission" date="2019-11" db="EMBL/GenBank/DDBJ databases">
        <title>Comparative genomics of hydrocarbon-degrading Desulfosarcina strains.</title>
        <authorList>
            <person name="Watanabe M."/>
            <person name="Kojima H."/>
            <person name="Fukui M."/>
        </authorList>
    </citation>
    <scope>NUCLEOTIDE SEQUENCE [LARGE SCALE GENOMIC DNA]</scope>
    <source>
        <strain evidence="3 4">28bB2T</strain>
    </source>
</reference>